<dbReference type="InterPro" id="IPR050194">
    <property type="entry name" value="Glycosyltransferase_grp1"/>
</dbReference>
<dbReference type="EMBL" id="JXCZ01000039">
    <property type="protein sequence ID" value="KOY78702.1"/>
    <property type="molecule type" value="Genomic_DNA"/>
</dbReference>
<evidence type="ECO:0000313" key="4">
    <source>
        <dbReference type="Proteomes" id="UP000037749"/>
    </source>
</evidence>
<evidence type="ECO:0000259" key="2">
    <source>
        <dbReference type="Pfam" id="PF13439"/>
    </source>
</evidence>
<keyword evidence="3" id="KW-0808">Transferase</keyword>
<reference evidence="3 4" key="1">
    <citation type="journal article" date="2015" name="Genome Biol. Evol.">
        <title>Functionally Structured Genomes in Lactobacillus kunkeei Colonizing the Honey Crop and Food Products of Honeybees and Stingless Bees.</title>
        <authorList>
            <person name="Tamarit D."/>
            <person name="Ellegaard K.M."/>
            <person name="Wikander J."/>
            <person name="Olofsson T."/>
            <person name="Vasquez A."/>
            <person name="Andersson S.G."/>
        </authorList>
    </citation>
    <scope>NUCLEOTIDE SEQUENCE [LARGE SCALE GENOMIC DNA]</scope>
    <source>
        <strain evidence="3 4">LAla</strain>
    </source>
</reference>
<dbReference type="InterPro" id="IPR001296">
    <property type="entry name" value="Glyco_trans_1"/>
</dbReference>
<dbReference type="GO" id="GO:0016757">
    <property type="term" value="F:glycosyltransferase activity"/>
    <property type="evidence" value="ECO:0007669"/>
    <property type="project" value="InterPro"/>
</dbReference>
<evidence type="ECO:0000259" key="1">
    <source>
        <dbReference type="Pfam" id="PF00534"/>
    </source>
</evidence>
<dbReference type="PANTHER" id="PTHR45947:SF3">
    <property type="entry name" value="SULFOQUINOVOSYL TRANSFERASE SQD2"/>
    <property type="match status" value="1"/>
</dbReference>
<gene>
    <name evidence="3" type="ORF">RZ72_02000</name>
</gene>
<dbReference type="PANTHER" id="PTHR45947">
    <property type="entry name" value="SULFOQUINOVOSYL TRANSFERASE SQD2"/>
    <property type="match status" value="1"/>
</dbReference>
<dbReference type="Proteomes" id="UP000037749">
    <property type="component" value="Unassembled WGS sequence"/>
</dbReference>
<dbReference type="PATRIC" id="fig|148814.9.peg.1229"/>
<dbReference type="AlphaFoldDB" id="A0A0M9DCN1"/>
<dbReference type="RefSeq" id="WP_080997956.1">
    <property type="nucleotide sequence ID" value="NZ_JXCZ01000039.1"/>
</dbReference>
<dbReference type="Gene3D" id="3.40.50.2000">
    <property type="entry name" value="Glycogen Phosphorylase B"/>
    <property type="match status" value="2"/>
</dbReference>
<accession>A0A0M9DCN1</accession>
<dbReference type="SUPFAM" id="SSF53756">
    <property type="entry name" value="UDP-Glycosyltransferase/glycogen phosphorylase"/>
    <property type="match status" value="1"/>
</dbReference>
<name>A0A0M9DCN1_9LACO</name>
<evidence type="ECO:0000313" key="3">
    <source>
        <dbReference type="EMBL" id="KOY78702.1"/>
    </source>
</evidence>
<feature type="domain" description="Glycosyl transferase family 1" evidence="1">
    <location>
        <begin position="198"/>
        <end position="334"/>
    </location>
</feature>
<dbReference type="InterPro" id="IPR028098">
    <property type="entry name" value="Glyco_trans_4-like_N"/>
</dbReference>
<dbReference type="Pfam" id="PF13439">
    <property type="entry name" value="Glyco_transf_4"/>
    <property type="match status" value="1"/>
</dbReference>
<feature type="domain" description="Glycosyltransferase subfamily 4-like N-terminal" evidence="2">
    <location>
        <begin position="19"/>
        <end position="188"/>
    </location>
</feature>
<protein>
    <submittedName>
        <fullName evidence="3">Glycosyltransferase</fullName>
    </submittedName>
</protein>
<sequence>MTREKEKMKIMYVVESLGGGVLSYLLLLCNELAKKGNDITLLYGVRKQTPDNLRELFDNRVNLIEVNNFQRAVSPSADYRAYCEVKQQIMDIKPDIVHLNSSKAGAIGRMIKLFNCRSLKNTQFFYTPHGYSFLMGNESPVKRNIYYAIEAILSKLNTTTIACGIGEYKYAKKIDKDSKYVNNCVDLDYIDSFVNSDSNTLTNVFYTVGRINEQKNPKLFNHIALRHPEWQFIWIGDGPMRDELSASNIKVTGWLTNQEVMRKIQEYANFILTSKWEGLPIVLLEAMALRKKCFVTNVSGNSEVINDTNGFKFNTVDEFDKQYASIKNDENLCKGVMARKDVECLYSKDSFVQGYSRIYEGQF</sequence>
<proteinExistence type="predicted"/>
<organism evidence="3 4">
    <name type="scientific">Apilactobacillus kunkeei</name>
    <dbReference type="NCBI Taxonomy" id="148814"/>
    <lineage>
        <taxon>Bacteria</taxon>
        <taxon>Bacillati</taxon>
        <taxon>Bacillota</taxon>
        <taxon>Bacilli</taxon>
        <taxon>Lactobacillales</taxon>
        <taxon>Lactobacillaceae</taxon>
        <taxon>Apilactobacillus</taxon>
    </lineage>
</organism>
<comment type="caution">
    <text evidence="3">The sequence shown here is derived from an EMBL/GenBank/DDBJ whole genome shotgun (WGS) entry which is preliminary data.</text>
</comment>
<dbReference type="Pfam" id="PF00534">
    <property type="entry name" value="Glycos_transf_1"/>
    <property type="match status" value="1"/>
</dbReference>